<protein>
    <recommendedName>
        <fullName evidence="4">Cytochrome oxidase Cu insertion factor, SCO1/SenC/PrrC family</fullName>
    </recommendedName>
</protein>
<dbReference type="Proteomes" id="UP000184212">
    <property type="component" value="Unassembled WGS sequence"/>
</dbReference>
<accession>A0A1M5VEI6</accession>
<evidence type="ECO:0000313" key="2">
    <source>
        <dbReference type="EMBL" id="SHH73601.1"/>
    </source>
</evidence>
<keyword evidence="1" id="KW-0812">Transmembrane</keyword>
<keyword evidence="1" id="KW-1133">Transmembrane helix</keyword>
<sequence>MRRLKVTKVFSHAIMKKTKALFLFLALLLPILVFLFLRFFGKNEFAVPPLYTETFPEVPQGCAPVKALPYRIADSVRTKLPFGDDSLALVTFGKLSPEAINQLKRVGGKFPNDPVVLVQLVDSKPEWKQCVFFLKPPFDQVLVDRKGAIRGQYTVADLDEADRLITEITIILKKY</sequence>
<proteinExistence type="predicted"/>
<reference evidence="2 3" key="1">
    <citation type="submission" date="2016-11" db="EMBL/GenBank/DDBJ databases">
        <authorList>
            <person name="Jaros S."/>
            <person name="Januszkiewicz K."/>
            <person name="Wedrychowicz H."/>
        </authorList>
    </citation>
    <scope>NUCLEOTIDE SEQUENCE [LARGE SCALE GENOMIC DNA]</scope>
    <source>
        <strain evidence="2 3">DSM 24574</strain>
    </source>
</reference>
<dbReference type="STRING" id="947013.SAMN04488109_5045"/>
<keyword evidence="1" id="KW-0472">Membrane</keyword>
<dbReference type="EMBL" id="FQWQ01000004">
    <property type="protein sequence ID" value="SHH73601.1"/>
    <property type="molecule type" value="Genomic_DNA"/>
</dbReference>
<organism evidence="2 3">
    <name type="scientific">Chryseolinea serpens</name>
    <dbReference type="NCBI Taxonomy" id="947013"/>
    <lineage>
        <taxon>Bacteria</taxon>
        <taxon>Pseudomonadati</taxon>
        <taxon>Bacteroidota</taxon>
        <taxon>Cytophagia</taxon>
        <taxon>Cytophagales</taxon>
        <taxon>Fulvivirgaceae</taxon>
        <taxon>Chryseolinea</taxon>
    </lineage>
</organism>
<feature type="transmembrane region" description="Helical" evidence="1">
    <location>
        <begin position="21"/>
        <end position="40"/>
    </location>
</feature>
<gene>
    <name evidence="2" type="ORF">SAMN04488109_5045</name>
</gene>
<evidence type="ECO:0000313" key="3">
    <source>
        <dbReference type="Proteomes" id="UP000184212"/>
    </source>
</evidence>
<name>A0A1M5VEI6_9BACT</name>
<evidence type="ECO:0008006" key="4">
    <source>
        <dbReference type="Google" id="ProtNLM"/>
    </source>
</evidence>
<evidence type="ECO:0000256" key="1">
    <source>
        <dbReference type="SAM" id="Phobius"/>
    </source>
</evidence>
<dbReference type="AlphaFoldDB" id="A0A1M5VEI6"/>
<keyword evidence="3" id="KW-1185">Reference proteome</keyword>